<proteinExistence type="predicted"/>
<gene>
    <name evidence="4" type="ORF">GA_TR5252_c0_g1_i1_g.16957</name>
</gene>
<keyword evidence="1" id="KW-0175">Coiled coil</keyword>
<evidence type="ECO:0000313" key="4">
    <source>
        <dbReference type="EMBL" id="JAU16794.1"/>
    </source>
</evidence>
<feature type="domain" description="C2 NT-type" evidence="3">
    <location>
        <begin position="4"/>
        <end position="139"/>
    </location>
</feature>
<organism evidence="4">
    <name type="scientific">Noccaea caerulescens</name>
    <name type="common">Alpine penny-cress</name>
    <name type="synonym">Thlaspi caerulescens</name>
    <dbReference type="NCBI Taxonomy" id="107243"/>
    <lineage>
        <taxon>Eukaryota</taxon>
        <taxon>Viridiplantae</taxon>
        <taxon>Streptophyta</taxon>
        <taxon>Embryophyta</taxon>
        <taxon>Tracheophyta</taxon>
        <taxon>Spermatophyta</taxon>
        <taxon>Magnoliopsida</taxon>
        <taxon>eudicotyledons</taxon>
        <taxon>Gunneridae</taxon>
        <taxon>Pentapetalae</taxon>
        <taxon>rosids</taxon>
        <taxon>malvids</taxon>
        <taxon>Brassicales</taxon>
        <taxon>Brassicaceae</taxon>
        <taxon>Coluteocarpeae</taxon>
        <taxon>Noccaea</taxon>
    </lineage>
</organism>
<name>A0A1J3D9X2_NOCCA</name>
<reference evidence="4" key="1">
    <citation type="submission" date="2016-07" db="EMBL/GenBank/DDBJ databases">
        <title>De novo transcriptome assembly of four accessions of the metal hyperaccumulator plant Noccaea caerulescens.</title>
        <authorList>
            <person name="Blande D."/>
            <person name="Halimaa P."/>
            <person name="Tervahauta A.I."/>
            <person name="Aarts M.G."/>
            <person name="Karenlampi S.O."/>
        </authorList>
    </citation>
    <scope>NUCLEOTIDE SEQUENCE</scope>
</reference>
<feature type="compositionally biased region" description="Polar residues" evidence="2">
    <location>
        <begin position="233"/>
        <end position="258"/>
    </location>
</feature>
<accession>A0A1J3D9X2</accession>
<feature type="region of interest" description="Disordered" evidence="2">
    <location>
        <begin position="155"/>
        <end position="179"/>
    </location>
</feature>
<feature type="region of interest" description="Disordered" evidence="2">
    <location>
        <begin position="201"/>
        <end position="266"/>
    </location>
</feature>
<dbReference type="Gene3D" id="1.10.287.1490">
    <property type="match status" value="1"/>
</dbReference>
<dbReference type="AlphaFoldDB" id="A0A1J3D9X2"/>
<evidence type="ECO:0000256" key="2">
    <source>
        <dbReference type="SAM" id="MobiDB-lite"/>
    </source>
</evidence>
<evidence type="ECO:0000256" key="1">
    <source>
        <dbReference type="SAM" id="Coils"/>
    </source>
</evidence>
<dbReference type="PANTHER" id="PTHR34452">
    <property type="entry name" value="MYOSIN HEAVY CHAIN-RELATED PROTEIN"/>
    <property type="match status" value="1"/>
</dbReference>
<dbReference type="FunFam" id="1.10.287.1490:FF:000057">
    <property type="entry name" value="At5g52280"/>
    <property type="match status" value="1"/>
</dbReference>
<dbReference type="EMBL" id="GEVI01015526">
    <property type="protein sequence ID" value="JAU16794.1"/>
    <property type="molecule type" value="Transcribed_RNA"/>
</dbReference>
<feature type="region of interest" description="Disordered" evidence="2">
    <location>
        <begin position="707"/>
        <end position="727"/>
    </location>
</feature>
<protein>
    <recommendedName>
        <fullName evidence="3">C2 NT-type domain-containing protein</fullName>
    </recommendedName>
</protein>
<feature type="compositionally biased region" description="Polar residues" evidence="2">
    <location>
        <begin position="217"/>
        <end position="226"/>
    </location>
</feature>
<dbReference type="PROSITE" id="PS51840">
    <property type="entry name" value="C2_NT"/>
    <property type="match status" value="1"/>
</dbReference>
<feature type="coiled-coil region" evidence="1">
    <location>
        <begin position="270"/>
        <end position="339"/>
    </location>
</feature>
<evidence type="ECO:0000259" key="3">
    <source>
        <dbReference type="PROSITE" id="PS51840"/>
    </source>
</evidence>
<sequence length="857" mass="98893">MFKSWRNDKNKIKAVFKLQFQATQVPKLKKAALMISLVPDDVGKPTFKLEKAEVKEGICSWENPIYVSVKLIKEPKTGIIREKIYHFVVATGSSKSGFLGEASIDFADFLTEAEPLTVSLPLKFANSGAVLNVTIEKIQGASDLRLIEENKDQTLSKEDSFKSLPSNDDLEGYNQDEQERSLDVNMAKNVGLGGSFDSIGESGWMDGSDGKARLPQRHNSVPTTTNGHRRSNTDWSASSTSDESYIESRNSPENSFQRGLSCGTDPSDPIEKLKMELEALKRQSELSELEKQSLRKQAIKESKRIQELSREVSSLKGERDGALEECEKLRLQKSREEADAESRLRCISEDSSNMIEEIRDELSCEKDLTSNLKLQLQRTQDSNSNLILAVRDLNEMLEEKNNEISSVNSLLEEAKKLEENKEMESGHSEIDTLKQQIEDLDWELDSYRKKNEEQEILLNDLTREYEFLKEENCKHQSVQLEDQECSKPEGNFSDSNDVIEELESQIQILEGKLKQQSMEYSECLITVNELEGQVKELKKELEDQSRAFDEDLDTMMREKTEQEQRSIKAEENLRKTRWKNAITAERLQEKCKRLSLEMESKLSEHENLTTKTLAEANDLRLQNKTLEEMQGRAHTEITQQRELKRIVEEKNEALSMKVQMLEGEVVKLTKLRDESNAAANETEKIIQEWRKEKDEFERKFALAKEEAKTSQKELSLSKSSNDEKETRLRNLKREVEGLSLQYSELQNSFVQEKMENEELRKQVSNLKVDIRRKEEDMTKILDARMEARSQENGHREENLTKLSDELAYCKNKNSSMERELKEMEERYSEISLRFAEVEGERQQLVMAVRNLKNGKKF</sequence>
<dbReference type="Pfam" id="PF10358">
    <property type="entry name" value="NT-C2"/>
    <property type="match status" value="1"/>
</dbReference>
<dbReference type="InterPro" id="IPR019448">
    <property type="entry name" value="NT-C2"/>
</dbReference>
<dbReference type="PANTHER" id="PTHR34452:SF14">
    <property type="entry name" value="MYOSIN HEAVY CHAIN, MUSCLE"/>
    <property type="match status" value="1"/>
</dbReference>
<feature type="coiled-coil region" evidence="1">
    <location>
        <begin position="383"/>
        <end position="604"/>
    </location>
</feature>